<keyword evidence="5" id="KW-0234">DNA repair</keyword>
<comment type="similarity">
    <text evidence="8">Belongs to the Nibrin family.</text>
</comment>
<evidence type="ECO:0000256" key="5">
    <source>
        <dbReference type="ARBA" id="ARBA00023204"/>
    </source>
</evidence>
<dbReference type="Pfam" id="PF00533">
    <property type="entry name" value="BRCT"/>
    <property type="match status" value="1"/>
</dbReference>
<dbReference type="PROSITE" id="PS50172">
    <property type="entry name" value="BRCT"/>
    <property type="match status" value="1"/>
</dbReference>
<dbReference type="PANTHER" id="PTHR12162:SF0">
    <property type="entry name" value="NIBRIN"/>
    <property type="match status" value="1"/>
</dbReference>
<evidence type="ECO:0000256" key="2">
    <source>
        <dbReference type="ARBA" id="ARBA00004286"/>
    </source>
</evidence>
<dbReference type="OrthoDB" id="552194at2759"/>
<dbReference type="InterPro" id="IPR040227">
    <property type="entry name" value="Nibrin-rel"/>
</dbReference>
<protein>
    <recommendedName>
        <fullName evidence="13">Nibrin</fullName>
    </recommendedName>
</protein>
<dbReference type="SUPFAM" id="SSF52113">
    <property type="entry name" value="BRCT domain"/>
    <property type="match status" value="1"/>
</dbReference>
<organism evidence="11 12">
    <name type="scientific">Rhynchophorus ferrugineus</name>
    <name type="common">Red palm weevil</name>
    <name type="synonym">Curculio ferrugineus</name>
    <dbReference type="NCBI Taxonomy" id="354439"/>
    <lineage>
        <taxon>Eukaryota</taxon>
        <taxon>Metazoa</taxon>
        <taxon>Ecdysozoa</taxon>
        <taxon>Arthropoda</taxon>
        <taxon>Hexapoda</taxon>
        <taxon>Insecta</taxon>
        <taxon>Pterygota</taxon>
        <taxon>Neoptera</taxon>
        <taxon>Endopterygota</taxon>
        <taxon>Coleoptera</taxon>
        <taxon>Polyphaga</taxon>
        <taxon>Cucujiformia</taxon>
        <taxon>Curculionidae</taxon>
        <taxon>Dryophthorinae</taxon>
        <taxon>Rhynchophorus</taxon>
    </lineage>
</organism>
<dbReference type="EMBL" id="JAACXV010014549">
    <property type="protein sequence ID" value="KAF7266361.1"/>
    <property type="molecule type" value="Genomic_DNA"/>
</dbReference>
<evidence type="ECO:0000256" key="6">
    <source>
        <dbReference type="ARBA" id="ARBA00023242"/>
    </source>
</evidence>
<dbReference type="GO" id="GO:0005694">
    <property type="term" value="C:chromosome"/>
    <property type="evidence" value="ECO:0007669"/>
    <property type="project" value="UniProtKB-SubCell"/>
</dbReference>
<evidence type="ECO:0000256" key="8">
    <source>
        <dbReference type="ARBA" id="ARBA00044757"/>
    </source>
</evidence>
<comment type="subcellular location">
    <subcellularLocation>
        <location evidence="2">Chromosome</location>
    </subcellularLocation>
    <subcellularLocation>
        <location evidence="1">Nucleus</location>
    </subcellularLocation>
</comment>
<dbReference type="PANTHER" id="PTHR12162">
    <property type="entry name" value="NIBRIN-RELATED"/>
    <property type="match status" value="1"/>
</dbReference>
<dbReference type="PROSITE" id="PS50006">
    <property type="entry name" value="FHA_DOMAIN"/>
    <property type="match status" value="1"/>
</dbReference>
<dbReference type="Gene3D" id="3.40.50.10980">
    <property type="entry name" value="Nibrin, BRCT2 domain"/>
    <property type="match status" value="1"/>
</dbReference>
<keyword evidence="12" id="KW-1185">Reference proteome</keyword>
<dbReference type="GO" id="GO:0007095">
    <property type="term" value="P:mitotic G2 DNA damage checkpoint signaling"/>
    <property type="evidence" value="ECO:0007669"/>
    <property type="project" value="InterPro"/>
</dbReference>
<dbReference type="Gene3D" id="2.60.200.20">
    <property type="match status" value="1"/>
</dbReference>
<dbReference type="CDD" id="cd22667">
    <property type="entry name" value="FHA_NBN"/>
    <property type="match status" value="1"/>
</dbReference>
<dbReference type="GO" id="GO:0030870">
    <property type="term" value="C:Mre11 complex"/>
    <property type="evidence" value="ECO:0007669"/>
    <property type="project" value="InterPro"/>
</dbReference>
<dbReference type="InterPro" id="IPR036420">
    <property type="entry name" value="BRCT_dom_sf"/>
</dbReference>
<evidence type="ECO:0000313" key="12">
    <source>
        <dbReference type="Proteomes" id="UP000625711"/>
    </source>
</evidence>
<keyword evidence="3" id="KW-0158">Chromosome</keyword>
<dbReference type="Gene3D" id="3.40.50.10190">
    <property type="entry name" value="BRCT domain"/>
    <property type="match status" value="1"/>
</dbReference>
<dbReference type="Proteomes" id="UP000625711">
    <property type="component" value="Unassembled WGS sequence"/>
</dbReference>
<dbReference type="InterPro" id="IPR032429">
    <property type="entry name" value="Nibrin_BRCT2"/>
</dbReference>
<dbReference type="Pfam" id="PF16508">
    <property type="entry name" value="NIBRIN_BRCT_II"/>
    <property type="match status" value="1"/>
</dbReference>
<evidence type="ECO:0008006" key="13">
    <source>
        <dbReference type="Google" id="ProtNLM"/>
    </source>
</evidence>
<dbReference type="InterPro" id="IPR001357">
    <property type="entry name" value="BRCT_dom"/>
</dbReference>
<evidence type="ECO:0000256" key="4">
    <source>
        <dbReference type="ARBA" id="ARBA00022763"/>
    </source>
</evidence>
<feature type="domain" description="FHA" evidence="9">
    <location>
        <begin position="21"/>
        <end position="70"/>
    </location>
</feature>
<evidence type="ECO:0000259" key="9">
    <source>
        <dbReference type="PROSITE" id="PS50006"/>
    </source>
</evidence>
<comment type="caution">
    <text evidence="11">The sequence shown here is derived from an EMBL/GenBank/DDBJ whole genome shotgun (WGS) entry which is preliminary data.</text>
</comment>
<sequence>MLYFLKNNSTGTEIILEKKDYSIGRKDCDIILENDQSISRRHAYIRIKSDNVTLEDVGSKYHTFHNSVELKAKTEVTLNHKDTIKFGILNNLYTFEAYKFIVTTSGLSGNKKSVLKNNVEYCGGKFSDKWSPYCTHLVVEEITLTIKFLQALINEVIIITPEYWVAYKQSLDSNSSMPDITKYNSPKVSEQLLKSDFQCTKNPMRRTLFKNKVFVFYKTSFKEQMQDVIEHCEGKCFAWEEEEKSFTEMSTSSKEYLIIKADDASDSFNNIIKKYEDENKRAIPLNEIALAITNCSCQKFCNPSFNKAKEIFAKETEKFQNEDVLVKDTQTQLSNVCKDKEMNRHGGLKRINKDAPEKASKKTKIQTTSEEIKNIPDMFKQIEHNIKIEKIEEQPQHSSKKTATDISQKKINPFAIVKQGTSKKRTLTSVDGSQNDTNEHSKKLKVTNQENVYPFELKATQKKISVIQSTWISKNTTIKCETSKIEDRELKEISDAFRNCVHIKQLPLSFCDNIEQKSERIDDYLWTSSNNGIKNYKKFRKVTPLKPQIHFISRNTLTKVCANSHGGGSSLDIKSDSEDDIKEKPKQKFKTFIFEN</sequence>
<dbReference type="Pfam" id="PF00498">
    <property type="entry name" value="FHA"/>
    <property type="match status" value="1"/>
</dbReference>
<dbReference type="SMART" id="SM00240">
    <property type="entry name" value="FHA"/>
    <property type="match status" value="1"/>
</dbReference>
<dbReference type="SMART" id="SM00292">
    <property type="entry name" value="BRCT"/>
    <property type="match status" value="1"/>
</dbReference>
<evidence type="ECO:0000313" key="11">
    <source>
        <dbReference type="EMBL" id="KAF7266361.1"/>
    </source>
</evidence>
<dbReference type="CDD" id="cd17741">
    <property type="entry name" value="BRCT_nibrin"/>
    <property type="match status" value="1"/>
</dbReference>
<dbReference type="GO" id="GO:0003684">
    <property type="term" value="F:damaged DNA binding"/>
    <property type="evidence" value="ECO:0007669"/>
    <property type="project" value="TreeGrafter"/>
</dbReference>
<evidence type="ECO:0000256" key="7">
    <source>
        <dbReference type="ARBA" id="ARBA00023306"/>
    </source>
</evidence>
<keyword evidence="4" id="KW-0227">DNA damage</keyword>
<evidence type="ECO:0000259" key="10">
    <source>
        <dbReference type="PROSITE" id="PS50172"/>
    </source>
</evidence>
<dbReference type="AlphaFoldDB" id="A0A834HUK0"/>
<dbReference type="InterPro" id="IPR043014">
    <property type="entry name" value="Nibrin_BRCT2_sf"/>
</dbReference>
<dbReference type="SUPFAM" id="SSF49879">
    <property type="entry name" value="SMAD/FHA domain"/>
    <property type="match status" value="1"/>
</dbReference>
<accession>A0A834HUK0</accession>
<dbReference type="InterPro" id="IPR000253">
    <property type="entry name" value="FHA_dom"/>
</dbReference>
<proteinExistence type="inferred from homology"/>
<gene>
    <name evidence="11" type="ORF">GWI33_020389</name>
</gene>
<evidence type="ECO:0000256" key="3">
    <source>
        <dbReference type="ARBA" id="ARBA00022454"/>
    </source>
</evidence>
<dbReference type="GO" id="GO:0000724">
    <property type="term" value="P:double-strand break repair via homologous recombination"/>
    <property type="evidence" value="ECO:0007669"/>
    <property type="project" value="TreeGrafter"/>
</dbReference>
<keyword evidence="6" id="KW-0539">Nucleus</keyword>
<name>A0A834HUK0_RHYFE</name>
<dbReference type="InterPro" id="IPR008984">
    <property type="entry name" value="SMAD_FHA_dom_sf"/>
</dbReference>
<feature type="domain" description="BRCT" evidence="10">
    <location>
        <begin position="90"/>
        <end position="165"/>
    </location>
</feature>
<evidence type="ECO:0000256" key="1">
    <source>
        <dbReference type="ARBA" id="ARBA00004123"/>
    </source>
</evidence>
<reference evidence="11" key="1">
    <citation type="submission" date="2020-08" db="EMBL/GenBank/DDBJ databases">
        <title>Genome sequencing and assembly of the red palm weevil Rhynchophorus ferrugineus.</title>
        <authorList>
            <person name="Dias G.B."/>
            <person name="Bergman C.M."/>
            <person name="Manee M."/>
        </authorList>
    </citation>
    <scope>NUCLEOTIDE SEQUENCE</scope>
    <source>
        <strain evidence="11">AA-2017</strain>
        <tissue evidence="11">Whole larva</tissue>
    </source>
</reference>
<keyword evidence="7" id="KW-0131">Cell cycle</keyword>